<reference evidence="1" key="1">
    <citation type="submission" date="2023-04" db="EMBL/GenBank/DDBJ databases">
        <title>Draft Genome sequencing of Naganishia species isolated from polar environments using Oxford Nanopore Technology.</title>
        <authorList>
            <person name="Leo P."/>
            <person name="Venkateswaran K."/>
        </authorList>
    </citation>
    <scope>NUCLEOTIDE SEQUENCE</scope>
    <source>
        <strain evidence="1">MNA-CCFEE 5261</strain>
    </source>
</reference>
<sequence>MRFPLFAIILWLSQLAFQAFAIQKSLAGVVDWHKRLIGVPREDLAPSFHRIPAINGTKTDQDVIVTVTDHNLLAVLDPVDGNIIWRQKFESEDAVIDLAVSYDTSLDNKLDVGDFFILTEGRRVQRLDRQSGQVKWTWESELAGSTLTLSKLAVTPAAVHVIGMTSSFASPTLSYISLSTEAGTALSGTSEVAQIPGSSIENPSDFVVLRDIRNPDSSVSVTWISRGTGTLQSYALSADGSGEKAQVKPRSADLKGNYDSTVGYTGLADVRLSNRGYFLALLPNDGADLIKWTPGAENKVEATFHFEQGDNVSRTSSLWGGYEGADEQQSWITRLFWSHSLQLVNVESYNIDHSEGYVHTGGTLQYKDHDHGVILNAAFRLTTHYPIIDRFSVVLTTSTGAIQLWNQEEALWTREEGLTNIKETRFVELPERKVEDVNAVLHDEGFDLPGYLARFLRRFTSGSYAQALSSTPLTPDALYRDQFGFQKLIIVATASGKLYAIDSAHGNIVWSTLLALSMSRVGELEYVGMWNARALAEAGDPVITVVAVRSRRNAIETVAYHVDAFTGRIVQNASAGMPLMPGMGGKVLFTGRPLHAFPLPIEHCKTHIRAVAVIDSSEQVHFFPFCKKIESAFANMTSQLYFAAMQNRPDVLNGYAFATAAETGALPKVYPTWQLPLQPHEHVSHRTIQQGGPIASYGRVLGDRTTLYKYLNPHLIAYSTVLDDGLNQASVNIVDSVSGSIVYQTLIENVDTGKGVPVILAENWMVFTYTEKSPTGKSGSGYRLVSVELFEGLEDEKTQSLSTSGFVENKVQAVSRSFVMTSGVKALTMTTSRYGITYKDLVYVNDKDQVAFIPRRLLDPRRPDVPSSRDKEEMLIPYDPLLATDPRRTLSHTYETNGIEAVLTSPALLESTTLLFSYGLDLFGSRITPSGTFDILSDAFNKPQLLLTIAGLTLGIVFAKPAVERKLLTSRWF</sequence>
<evidence type="ECO:0000313" key="1">
    <source>
        <dbReference type="EMBL" id="KAJ9103363.1"/>
    </source>
</evidence>
<proteinExistence type="predicted"/>
<dbReference type="EMBL" id="JASBWR010000047">
    <property type="protein sequence ID" value="KAJ9103363.1"/>
    <property type="molecule type" value="Genomic_DNA"/>
</dbReference>
<name>A0ACC2VW01_9TREE</name>
<dbReference type="Proteomes" id="UP001241377">
    <property type="component" value="Unassembled WGS sequence"/>
</dbReference>
<keyword evidence="2" id="KW-1185">Reference proteome</keyword>
<organism evidence="1 2">
    <name type="scientific">Naganishia cerealis</name>
    <dbReference type="NCBI Taxonomy" id="610337"/>
    <lineage>
        <taxon>Eukaryota</taxon>
        <taxon>Fungi</taxon>
        <taxon>Dikarya</taxon>
        <taxon>Basidiomycota</taxon>
        <taxon>Agaricomycotina</taxon>
        <taxon>Tremellomycetes</taxon>
        <taxon>Filobasidiales</taxon>
        <taxon>Filobasidiaceae</taxon>
        <taxon>Naganishia</taxon>
    </lineage>
</organism>
<protein>
    <submittedName>
        <fullName evidence="1">Uncharacterized protein</fullName>
    </submittedName>
</protein>
<comment type="caution">
    <text evidence="1">The sequence shown here is derived from an EMBL/GenBank/DDBJ whole genome shotgun (WGS) entry which is preliminary data.</text>
</comment>
<gene>
    <name evidence="1" type="ORF">QFC19_004462</name>
</gene>
<accession>A0ACC2VW01</accession>
<evidence type="ECO:0000313" key="2">
    <source>
        <dbReference type="Proteomes" id="UP001241377"/>
    </source>
</evidence>